<evidence type="ECO:0000256" key="1">
    <source>
        <dbReference type="SAM" id="MobiDB-lite"/>
    </source>
</evidence>
<dbReference type="KEGG" id="mtuc:J113_03055"/>
<organism evidence="2 3">
    <name type="scientific">Mycobacterium tuberculosis CAS/NITR204</name>
    <dbReference type="NCBI Taxonomy" id="1310114"/>
    <lineage>
        <taxon>Bacteria</taxon>
        <taxon>Bacillati</taxon>
        <taxon>Actinomycetota</taxon>
        <taxon>Actinomycetes</taxon>
        <taxon>Mycobacteriales</taxon>
        <taxon>Mycobacteriaceae</taxon>
        <taxon>Mycobacterium</taxon>
        <taxon>Mycobacterium tuberculosis complex</taxon>
    </lineage>
</organism>
<protein>
    <submittedName>
        <fullName evidence="2">Uncharacterized protein</fullName>
    </submittedName>
</protein>
<feature type="region of interest" description="Disordered" evidence="1">
    <location>
        <begin position="1"/>
        <end position="29"/>
    </location>
</feature>
<sequence>MRARSPRQQFRPSVSRDSSPESALAPARSGMMATFIPVPTPVLARVAETAVAAVIDAPVRVAVARKPVATARTGIARAMDAAMLKSCSTPPD</sequence>
<accession>R4M563</accession>
<feature type="compositionally biased region" description="Polar residues" evidence="1">
    <location>
        <begin position="1"/>
        <end position="21"/>
    </location>
</feature>
<dbReference type="BioCyc" id="MTUB1310114:G13A2-441-MONOMER"/>
<evidence type="ECO:0000313" key="2">
    <source>
        <dbReference type="EMBL" id="AGL25895.1"/>
    </source>
</evidence>
<reference evidence="2 3" key="1">
    <citation type="journal article" date="2013" name="Genome Announc.">
        <title>Whole-Genome Sequences of Four Clinical Isolates of Mycobacterium tuberculosis from Tamil Nadu, South India.</title>
        <authorList>
            <person name="Narayanan S."/>
            <person name="Deshpande U."/>
        </authorList>
    </citation>
    <scope>NUCLEOTIDE SEQUENCE [LARGE SCALE GENOMIC DNA]</scope>
    <source>
        <strain evidence="2 3">CAS/NITR204</strain>
    </source>
</reference>
<evidence type="ECO:0000313" key="3">
    <source>
        <dbReference type="Proteomes" id="UP000013548"/>
    </source>
</evidence>
<gene>
    <name evidence="2" type="ORF">J113_03055</name>
</gene>
<dbReference type="Proteomes" id="UP000013548">
    <property type="component" value="Chromosome"/>
</dbReference>
<dbReference type="EMBL" id="CP005386">
    <property type="protein sequence ID" value="AGL25895.1"/>
    <property type="molecule type" value="Genomic_DNA"/>
</dbReference>
<dbReference type="AlphaFoldDB" id="R4M563"/>
<name>R4M563_MYCTX</name>
<proteinExistence type="predicted"/>
<dbReference type="HOGENOM" id="CLU_2410142_0_0_11"/>